<evidence type="ECO:0000313" key="18">
    <source>
        <dbReference type="Proteomes" id="UP001209878"/>
    </source>
</evidence>
<proteinExistence type="inferred from homology"/>
<dbReference type="Pfam" id="PF00583">
    <property type="entry name" value="Acetyltransf_1"/>
    <property type="match status" value="1"/>
</dbReference>
<dbReference type="InterPro" id="IPR000182">
    <property type="entry name" value="GNAT_dom"/>
</dbReference>
<keyword evidence="4" id="KW-0808">Transferase</keyword>
<dbReference type="AlphaFoldDB" id="A0AAD9UKD1"/>
<dbReference type="InterPro" id="IPR016181">
    <property type="entry name" value="Acyl_CoA_acyltransferase"/>
</dbReference>
<dbReference type="GO" id="GO:0031417">
    <property type="term" value="C:NatC complex"/>
    <property type="evidence" value="ECO:0007669"/>
    <property type="project" value="UniProtKB-ARBA"/>
</dbReference>
<evidence type="ECO:0000256" key="12">
    <source>
        <dbReference type="ARBA" id="ARBA00052477"/>
    </source>
</evidence>
<reference evidence="17" key="1">
    <citation type="journal article" date="2023" name="Mol. Biol. Evol.">
        <title>Third-Generation Sequencing Reveals the Adaptive Role of the Epigenome in Three Deep-Sea Polychaetes.</title>
        <authorList>
            <person name="Perez M."/>
            <person name="Aroh O."/>
            <person name="Sun Y."/>
            <person name="Lan Y."/>
            <person name="Juniper S.K."/>
            <person name="Young C.R."/>
            <person name="Angers B."/>
            <person name="Qian P.Y."/>
        </authorList>
    </citation>
    <scope>NUCLEOTIDE SEQUENCE</scope>
    <source>
        <strain evidence="17">R07B-5</strain>
    </source>
</reference>
<comment type="similarity">
    <text evidence="7">Belongs to the acetyltransferase family. MAK3 subfamily.</text>
</comment>
<feature type="domain" description="N-acetyltransferase" evidence="16">
    <location>
        <begin position="167"/>
        <end position="316"/>
    </location>
</feature>
<evidence type="ECO:0000256" key="13">
    <source>
        <dbReference type="ARBA" id="ARBA00066994"/>
    </source>
</evidence>
<sequence>MADEERSQNHEAQHANCSNMAVACDSRNSCGTLEHSITNNKTSGRKVATQSNGYIKHNYDENKLIHAVNENASGFRKADVSCSTESDSQSKDPGTTAFDVSYQEKIESKVETSCCKVEPDNVHNCCDGTELSAATNYVDGITDQLSHSSLSDSTTTLTARKDVHRDIEYVVYESELQMPDIMRLITKDLSEPYSIYTYRYFIHNWPKLCFLAMDGDKCVGAIVCKLDMHKKMVRRGYIAMLAIDNDVRRRGIGSNLVLKAIKAMVTDDCDEVVLETEVTNKAALRLYENLGFVHDKRLFRYYLNGVDALRLKLWLR</sequence>
<evidence type="ECO:0000256" key="5">
    <source>
        <dbReference type="ARBA" id="ARBA00023242"/>
    </source>
</evidence>
<comment type="catalytic activity">
    <reaction evidence="10">
        <text>N-terminal L-methionyl-L-tyrosyl-[protein] + acetyl-CoA = N-terminal N(alpha)-acetyl-L-methionyl-L-tyrosyl-[protein] + CoA + H(+)</text>
        <dbReference type="Rhea" id="RHEA:50532"/>
        <dbReference type="Rhea" id="RHEA-COMP:12717"/>
        <dbReference type="Rhea" id="RHEA-COMP:12718"/>
        <dbReference type="ChEBI" id="CHEBI:15378"/>
        <dbReference type="ChEBI" id="CHEBI:57287"/>
        <dbReference type="ChEBI" id="CHEBI:57288"/>
        <dbReference type="ChEBI" id="CHEBI:133384"/>
        <dbReference type="ChEBI" id="CHEBI:133385"/>
        <dbReference type="EC" id="2.3.1.256"/>
    </reaction>
</comment>
<gene>
    <name evidence="17" type="ORF">NP493_31g06008</name>
</gene>
<dbReference type="CDD" id="cd04301">
    <property type="entry name" value="NAT_SF"/>
    <property type="match status" value="1"/>
</dbReference>
<dbReference type="PANTHER" id="PTHR45896">
    <property type="entry name" value="N-ALPHA-ACETYLTRANSFERASE 30"/>
    <property type="match status" value="1"/>
</dbReference>
<keyword evidence="5" id="KW-0539">Nucleus</keyword>
<comment type="caution">
    <text evidence="17">The sequence shown here is derived from an EMBL/GenBank/DDBJ whole genome shotgun (WGS) entry which is preliminary data.</text>
</comment>
<evidence type="ECO:0000256" key="6">
    <source>
        <dbReference type="ARBA" id="ARBA00023315"/>
    </source>
</evidence>
<comment type="catalytic activity">
    <reaction evidence="11">
        <text>N-terminal L-methionyl-L-phenylalanyl-[protein] + acetyl-CoA = N-terminal N(alpha)-acetyl-L-methionyl-L-phenylalanyl-[protein] + CoA + H(+)</text>
        <dbReference type="Rhea" id="RHEA:50528"/>
        <dbReference type="Rhea" id="RHEA-COMP:12715"/>
        <dbReference type="Rhea" id="RHEA-COMP:12716"/>
        <dbReference type="ChEBI" id="CHEBI:15378"/>
        <dbReference type="ChEBI" id="CHEBI:57287"/>
        <dbReference type="ChEBI" id="CHEBI:57288"/>
        <dbReference type="ChEBI" id="CHEBI:133382"/>
        <dbReference type="ChEBI" id="CHEBI:133383"/>
        <dbReference type="EC" id="2.3.1.256"/>
    </reaction>
</comment>
<organism evidence="17 18">
    <name type="scientific">Ridgeia piscesae</name>
    <name type="common">Tubeworm</name>
    <dbReference type="NCBI Taxonomy" id="27915"/>
    <lineage>
        <taxon>Eukaryota</taxon>
        <taxon>Metazoa</taxon>
        <taxon>Spiralia</taxon>
        <taxon>Lophotrochozoa</taxon>
        <taxon>Annelida</taxon>
        <taxon>Polychaeta</taxon>
        <taxon>Sedentaria</taxon>
        <taxon>Canalipalpata</taxon>
        <taxon>Sabellida</taxon>
        <taxon>Siboglinidae</taxon>
        <taxon>Ridgeia</taxon>
    </lineage>
</organism>
<dbReference type="PROSITE" id="PS51186">
    <property type="entry name" value="GNAT"/>
    <property type="match status" value="1"/>
</dbReference>
<evidence type="ECO:0000256" key="4">
    <source>
        <dbReference type="ARBA" id="ARBA00022679"/>
    </source>
</evidence>
<accession>A0AAD9UKD1</accession>
<protein>
    <recommendedName>
        <fullName evidence="13">N-terminal methionine N(alpha)-acetyltransferase NatC</fullName>
        <ecNumber evidence="13">2.3.1.256</ecNumber>
    </recommendedName>
    <alternativeName>
        <fullName evidence="14">N-acetyltransferase MAK3 homolog</fullName>
    </alternativeName>
    <alternativeName>
        <fullName evidence="15">NatC catalytic subunit</fullName>
    </alternativeName>
</protein>
<dbReference type="EC" id="2.3.1.256" evidence="13"/>
<evidence type="ECO:0000256" key="11">
    <source>
        <dbReference type="ARBA" id="ARBA00052362"/>
    </source>
</evidence>
<dbReference type="Gene3D" id="3.40.630.30">
    <property type="match status" value="1"/>
</dbReference>
<dbReference type="GO" id="GO:0005634">
    <property type="term" value="C:nucleus"/>
    <property type="evidence" value="ECO:0007669"/>
    <property type="project" value="UniProtKB-SubCell"/>
</dbReference>
<dbReference type="GO" id="GO:0120518">
    <property type="term" value="F:protein N-terminal-methionine acetyltransferase activity"/>
    <property type="evidence" value="ECO:0007669"/>
    <property type="project" value="UniProtKB-EC"/>
</dbReference>
<comment type="catalytic activity">
    <reaction evidence="9">
        <text>N-terminal L-methionyl-L-leucyl-[protein] + acetyl-CoA = N-terminal N(alpha)-acetyl-L-methionyl-L-leucyl-[protein] + CoA + H(+)</text>
        <dbReference type="Rhea" id="RHEA:50520"/>
        <dbReference type="Rhea" id="RHEA-COMP:12711"/>
        <dbReference type="Rhea" id="RHEA-COMP:12712"/>
        <dbReference type="ChEBI" id="CHEBI:15378"/>
        <dbReference type="ChEBI" id="CHEBI:57287"/>
        <dbReference type="ChEBI" id="CHEBI:57288"/>
        <dbReference type="ChEBI" id="CHEBI:133377"/>
        <dbReference type="ChEBI" id="CHEBI:133378"/>
        <dbReference type="EC" id="2.3.1.256"/>
    </reaction>
</comment>
<evidence type="ECO:0000256" key="2">
    <source>
        <dbReference type="ARBA" id="ARBA00004496"/>
    </source>
</evidence>
<evidence type="ECO:0000256" key="7">
    <source>
        <dbReference type="ARBA" id="ARBA00024025"/>
    </source>
</evidence>
<dbReference type="PANTHER" id="PTHR45896:SF1">
    <property type="entry name" value="N-ALPHA-ACETYLTRANSFERASE 30"/>
    <property type="match status" value="1"/>
</dbReference>
<dbReference type="Proteomes" id="UP001209878">
    <property type="component" value="Unassembled WGS sequence"/>
</dbReference>
<dbReference type="SUPFAM" id="SSF55729">
    <property type="entry name" value="Acyl-CoA N-acyltransferases (Nat)"/>
    <property type="match status" value="1"/>
</dbReference>
<evidence type="ECO:0000259" key="16">
    <source>
        <dbReference type="PROSITE" id="PS51186"/>
    </source>
</evidence>
<evidence type="ECO:0000256" key="8">
    <source>
        <dbReference type="ARBA" id="ARBA00050754"/>
    </source>
</evidence>
<dbReference type="PROSITE" id="PS51257">
    <property type="entry name" value="PROKAR_LIPOPROTEIN"/>
    <property type="match status" value="1"/>
</dbReference>
<keyword evidence="18" id="KW-1185">Reference proteome</keyword>
<comment type="subcellular location">
    <subcellularLocation>
        <location evidence="2">Cytoplasm</location>
    </subcellularLocation>
    <subcellularLocation>
        <location evidence="1">Nucleus</location>
    </subcellularLocation>
</comment>
<evidence type="ECO:0000256" key="14">
    <source>
        <dbReference type="ARBA" id="ARBA00076746"/>
    </source>
</evidence>
<name>A0AAD9UKD1_RIDPI</name>
<dbReference type="InterPro" id="IPR044542">
    <property type="entry name" value="NAA30-like"/>
</dbReference>
<evidence type="ECO:0000256" key="1">
    <source>
        <dbReference type="ARBA" id="ARBA00004123"/>
    </source>
</evidence>
<evidence type="ECO:0000256" key="10">
    <source>
        <dbReference type="ARBA" id="ARBA00052207"/>
    </source>
</evidence>
<dbReference type="FunFam" id="3.40.630.30:FF:000010">
    <property type="entry name" value="Putative N-alpha-acetyltransferase 30"/>
    <property type="match status" value="1"/>
</dbReference>
<evidence type="ECO:0000256" key="9">
    <source>
        <dbReference type="ARBA" id="ARBA00051225"/>
    </source>
</evidence>
<keyword evidence="3" id="KW-0963">Cytoplasm</keyword>
<comment type="catalytic activity">
    <reaction evidence="8">
        <text>N-terminal L-methionyl-L-isoleucyl-[protein] + acetyl-CoA = N-terminal N(alpha)-acetyl-L-methionyl-L-isoleucyl-[protein] + CoA + H(+)</text>
        <dbReference type="Rhea" id="RHEA:50524"/>
        <dbReference type="Rhea" id="RHEA-COMP:12713"/>
        <dbReference type="Rhea" id="RHEA-COMP:12714"/>
        <dbReference type="ChEBI" id="CHEBI:15378"/>
        <dbReference type="ChEBI" id="CHEBI:57287"/>
        <dbReference type="ChEBI" id="CHEBI:57288"/>
        <dbReference type="ChEBI" id="CHEBI:133379"/>
        <dbReference type="ChEBI" id="CHEBI:133380"/>
        <dbReference type="EC" id="2.3.1.256"/>
    </reaction>
</comment>
<keyword evidence="6" id="KW-0012">Acyltransferase</keyword>
<evidence type="ECO:0000313" key="17">
    <source>
        <dbReference type="EMBL" id="KAK2192462.1"/>
    </source>
</evidence>
<dbReference type="EMBL" id="JAODUO010000030">
    <property type="protein sequence ID" value="KAK2192462.1"/>
    <property type="molecule type" value="Genomic_DNA"/>
</dbReference>
<evidence type="ECO:0000256" key="3">
    <source>
        <dbReference type="ARBA" id="ARBA00022490"/>
    </source>
</evidence>
<comment type="catalytic activity">
    <reaction evidence="12">
        <text>N-terminal L-methionyl-L-tryptophyl-[protein] + acetyl-CoA = N-terminal N(alpha)-acetyl-L-methionyl-L-tryptophyl-[protein] + CoA + H(+)</text>
        <dbReference type="Rhea" id="RHEA:50560"/>
        <dbReference type="Rhea" id="RHEA-COMP:12724"/>
        <dbReference type="Rhea" id="RHEA-COMP:12725"/>
        <dbReference type="ChEBI" id="CHEBI:15378"/>
        <dbReference type="ChEBI" id="CHEBI:57287"/>
        <dbReference type="ChEBI" id="CHEBI:57288"/>
        <dbReference type="ChEBI" id="CHEBI:133386"/>
        <dbReference type="ChEBI" id="CHEBI:133387"/>
        <dbReference type="EC" id="2.3.1.256"/>
    </reaction>
</comment>
<evidence type="ECO:0000256" key="15">
    <source>
        <dbReference type="ARBA" id="ARBA00078622"/>
    </source>
</evidence>